<comment type="caution">
    <text evidence="2">The sequence shown here is derived from an EMBL/GenBank/DDBJ whole genome shotgun (WGS) entry which is preliminary data.</text>
</comment>
<accession>A0ABD2YMR8</accession>
<gene>
    <name evidence="2" type="ORF">ACH5RR_032220</name>
</gene>
<keyword evidence="1" id="KW-1133">Transmembrane helix</keyword>
<sequence>MCSFSTFQYTINVVADFLWAINAIRFVICIYHNSLPSLPINTTFQHLITSMAPSSSLVFLSDNDFEYAAISFSCDGILLLSVYPIWMLVYSEESIFKYGD</sequence>
<dbReference type="AlphaFoldDB" id="A0ABD2YMR8"/>
<protein>
    <submittedName>
        <fullName evidence="2">Uncharacterized protein</fullName>
    </submittedName>
</protein>
<feature type="transmembrane region" description="Helical" evidence="1">
    <location>
        <begin position="67"/>
        <end position="89"/>
    </location>
</feature>
<evidence type="ECO:0000313" key="2">
    <source>
        <dbReference type="EMBL" id="KAL3506838.1"/>
    </source>
</evidence>
<organism evidence="2 3">
    <name type="scientific">Cinchona calisaya</name>
    <dbReference type="NCBI Taxonomy" id="153742"/>
    <lineage>
        <taxon>Eukaryota</taxon>
        <taxon>Viridiplantae</taxon>
        <taxon>Streptophyta</taxon>
        <taxon>Embryophyta</taxon>
        <taxon>Tracheophyta</taxon>
        <taxon>Spermatophyta</taxon>
        <taxon>Magnoliopsida</taxon>
        <taxon>eudicotyledons</taxon>
        <taxon>Gunneridae</taxon>
        <taxon>Pentapetalae</taxon>
        <taxon>asterids</taxon>
        <taxon>lamiids</taxon>
        <taxon>Gentianales</taxon>
        <taxon>Rubiaceae</taxon>
        <taxon>Cinchonoideae</taxon>
        <taxon>Cinchoneae</taxon>
        <taxon>Cinchona</taxon>
    </lineage>
</organism>
<keyword evidence="1" id="KW-0472">Membrane</keyword>
<keyword evidence="3" id="KW-1185">Reference proteome</keyword>
<dbReference type="Proteomes" id="UP001630127">
    <property type="component" value="Unassembled WGS sequence"/>
</dbReference>
<dbReference type="EMBL" id="JBJUIK010000013">
    <property type="protein sequence ID" value="KAL3506838.1"/>
    <property type="molecule type" value="Genomic_DNA"/>
</dbReference>
<proteinExistence type="predicted"/>
<evidence type="ECO:0000313" key="3">
    <source>
        <dbReference type="Proteomes" id="UP001630127"/>
    </source>
</evidence>
<reference evidence="2 3" key="1">
    <citation type="submission" date="2024-11" db="EMBL/GenBank/DDBJ databases">
        <title>A near-complete genome assembly of Cinchona calisaya.</title>
        <authorList>
            <person name="Lian D.C."/>
            <person name="Zhao X.W."/>
            <person name="Wei L."/>
        </authorList>
    </citation>
    <scope>NUCLEOTIDE SEQUENCE [LARGE SCALE GENOMIC DNA]</scope>
    <source>
        <tissue evidence="2">Nenye</tissue>
    </source>
</reference>
<keyword evidence="1" id="KW-0812">Transmembrane</keyword>
<name>A0ABD2YMR8_9GENT</name>
<evidence type="ECO:0000256" key="1">
    <source>
        <dbReference type="SAM" id="Phobius"/>
    </source>
</evidence>